<evidence type="ECO:0000256" key="8">
    <source>
        <dbReference type="ARBA" id="ARBA00022989"/>
    </source>
</evidence>
<evidence type="ECO:0000256" key="17">
    <source>
        <dbReference type="ARBA" id="ARBA00049256"/>
    </source>
</evidence>
<dbReference type="SUPFAM" id="SSF103506">
    <property type="entry name" value="Mitochondrial carrier"/>
    <property type="match status" value="1"/>
</dbReference>
<dbReference type="Pfam" id="PF00153">
    <property type="entry name" value="Mito_carr"/>
    <property type="match status" value="3"/>
</dbReference>
<keyword evidence="8" id="KW-1133">Transmembrane helix</keyword>
<dbReference type="PANTHER" id="PTHR45788:SF6">
    <property type="entry name" value="SI:DKEY-178E17.1-RELATED"/>
    <property type="match status" value="1"/>
</dbReference>
<dbReference type="FunFam" id="1.50.40.10:FF:000007">
    <property type="entry name" value="Mitochondrial tricarboxylate transport protein-like"/>
    <property type="match status" value="1"/>
</dbReference>
<evidence type="ECO:0000256" key="15">
    <source>
        <dbReference type="ARBA" id="ARBA00048440"/>
    </source>
</evidence>
<keyword evidence="3 20" id="KW-0813">Transport</keyword>
<evidence type="ECO:0000256" key="14">
    <source>
        <dbReference type="ARBA" id="ARBA00047569"/>
    </source>
</evidence>
<gene>
    <name evidence="21" type="ORF">KUDE01_022287</name>
</gene>
<keyword evidence="22" id="KW-1185">Reference proteome</keyword>
<keyword evidence="7" id="KW-0999">Mitochondrion inner membrane</keyword>
<evidence type="ECO:0000256" key="1">
    <source>
        <dbReference type="ARBA" id="ARBA00004448"/>
    </source>
</evidence>
<evidence type="ECO:0000313" key="22">
    <source>
        <dbReference type="Proteomes" id="UP001228049"/>
    </source>
</evidence>
<evidence type="ECO:0000256" key="3">
    <source>
        <dbReference type="ARBA" id="ARBA00022448"/>
    </source>
</evidence>
<dbReference type="GO" id="GO:0071913">
    <property type="term" value="F:citrate secondary active transmembrane transporter activity"/>
    <property type="evidence" value="ECO:0007669"/>
    <property type="project" value="TreeGrafter"/>
</dbReference>
<dbReference type="InterPro" id="IPR049563">
    <property type="entry name" value="TXTP-like"/>
</dbReference>
<comment type="function">
    <text evidence="18">Mitochondrial electroneutral antiporter that exports citrate from the mitochondria into the cytosol in exchange for malate. Also able to mediate the exchange of citrate for isocitrate, phosphoenolpyruvate, cis-aconitate and to a lesser extent trans-aconitate, maleate and succinate. In the cytoplasm, citrate plays important roles in fatty acid and sterol synthesis, regulation of glycolysis, protein acetylation, and other physiopathological processes.</text>
</comment>
<dbReference type="PROSITE" id="PS50920">
    <property type="entry name" value="SOLCAR"/>
    <property type="match status" value="3"/>
</dbReference>
<name>A0AAD9BL08_DISEL</name>
<comment type="catalytic activity">
    <reaction evidence="16">
        <text>trans-aconitate(in) + citrate(out) = trans-aconitate(out) + citrate(in)</text>
        <dbReference type="Rhea" id="RHEA:72479"/>
        <dbReference type="ChEBI" id="CHEBI:15708"/>
        <dbReference type="ChEBI" id="CHEBI:16947"/>
    </reaction>
</comment>
<proteinExistence type="inferred from homology"/>
<reference evidence="21" key="1">
    <citation type="submission" date="2023-04" db="EMBL/GenBank/DDBJ databases">
        <title>Chromosome-level genome of Chaenocephalus aceratus.</title>
        <authorList>
            <person name="Park H."/>
        </authorList>
    </citation>
    <scope>NUCLEOTIDE SEQUENCE</scope>
    <source>
        <strain evidence="21">DE</strain>
        <tissue evidence="21">Muscle</tissue>
    </source>
</reference>
<comment type="catalytic activity">
    <reaction evidence="12">
        <text>citrate(out) + succinate(in) = citrate(in) + succinate(out)</text>
        <dbReference type="Rhea" id="RHEA:28835"/>
        <dbReference type="ChEBI" id="CHEBI:16947"/>
        <dbReference type="ChEBI" id="CHEBI:30031"/>
    </reaction>
</comment>
<comment type="catalytic activity">
    <reaction evidence="17">
        <text>phosphoenolpyruvate(in) + citrate(out) = phosphoenolpyruvate(out) + citrate(in)</text>
        <dbReference type="Rhea" id="RHEA:72487"/>
        <dbReference type="ChEBI" id="CHEBI:16947"/>
        <dbReference type="ChEBI" id="CHEBI:58702"/>
    </reaction>
</comment>
<dbReference type="GO" id="GO:0007528">
    <property type="term" value="P:neuromuscular junction development"/>
    <property type="evidence" value="ECO:0007669"/>
    <property type="project" value="UniProtKB-ARBA"/>
</dbReference>
<evidence type="ECO:0000256" key="4">
    <source>
        <dbReference type="ARBA" id="ARBA00022449"/>
    </source>
</evidence>
<sequence>MSGQPRFVSPFYRPRCLAAAAPAGKAKLTHPGKAIMAGLWVHMFRSMTHDDKAHFSVSRCTHSPGYNMPVTRCAQGLQQRGVKGGIAGGIEICITFPTEYVKTQLQLDEKANPPKYRGISDCVKQTVNGHGVRGLYRGLSSLLYGSIPKAAVRFGVFEFISNKMRDENGKLSSTQGLLCGLGAGVAEAVVVVCPMETVKVKFIHDQSSANPKYKGFYHGVREIIRVEGLKGTYQGLTATVLKQGSNQAIRFYVMTSLRNWYKGDDPDKAINPLITGMFGAVAGAVSVFGNTPLDVIKTRMQGLEAKKYKSTLDCAVKIMKHEGPKAFYKGTVPRLGRVCMDVAIVFIIYEEVVKVLNKVWKTD</sequence>
<evidence type="ECO:0000256" key="19">
    <source>
        <dbReference type="PROSITE-ProRule" id="PRU00282"/>
    </source>
</evidence>
<comment type="caution">
    <text evidence="21">The sequence shown here is derived from an EMBL/GenBank/DDBJ whole genome shotgun (WGS) entry which is preliminary data.</text>
</comment>
<evidence type="ECO:0000256" key="11">
    <source>
        <dbReference type="ARBA" id="ARBA00036042"/>
    </source>
</evidence>
<dbReference type="GO" id="GO:0006843">
    <property type="term" value="P:mitochondrial citrate transmembrane transport"/>
    <property type="evidence" value="ECO:0007669"/>
    <property type="project" value="TreeGrafter"/>
</dbReference>
<comment type="subcellular location">
    <subcellularLocation>
        <location evidence="1">Mitochondrion inner membrane</location>
        <topology evidence="1">Multi-pass membrane protein</topology>
    </subcellularLocation>
</comment>
<organism evidence="21 22">
    <name type="scientific">Dissostichus eleginoides</name>
    <name type="common">Patagonian toothfish</name>
    <name type="synonym">Dissostichus amissus</name>
    <dbReference type="NCBI Taxonomy" id="100907"/>
    <lineage>
        <taxon>Eukaryota</taxon>
        <taxon>Metazoa</taxon>
        <taxon>Chordata</taxon>
        <taxon>Craniata</taxon>
        <taxon>Vertebrata</taxon>
        <taxon>Euteleostomi</taxon>
        <taxon>Actinopterygii</taxon>
        <taxon>Neopterygii</taxon>
        <taxon>Teleostei</taxon>
        <taxon>Neoteleostei</taxon>
        <taxon>Acanthomorphata</taxon>
        <taxon>Eupercaria</taxon>
        <taxon>Perciformes</taxon>
        <taxon>Notothenioidei</taxon>
        <taxon>Nototheniidae</taxon>
        <taxon>Dissostichus</taxon>
    </lineage>
</organism>
<comment type="catalytic activity">
    <reaction evidence="15">
        <text>maleate(in) + citrate(out) = maleate(out) + citrate(in)</text>
        <dbReference type="Rhea" id="RHEA:72491"/>
        <dbReference type="ChEBI" id="CHEBI:16947"/>
        <dbReference type="ChEBI" id="CHEBI:30780"/>
    </reaction>
</comment>
<evidence type="ECO:0000256" key="7">
    <source>
        <dbReference type="ARBA" id="ARBA00022792"/>
    </source>
</evidence>
<keyword evidence="4" id="KW-0050">Antiport</keyword>
<evidence type="ECO:0000256" key="6">
    <source>
        <dbReference type="ARBA" id="ARBA00022737"/>
    </source>
</evidence>
<dbReference type="Proteomes" id="UP001228049">
    <property type="component" value="Unassembled WGS sequence"/>
</dbReference>
<feature type="repeat" description="Solcar" evidence="19">
    <location>
        <begin position="174"/>
        <end position="260"/>
    </location>
</feature>
<dbReference type="GO" id="GO:0005743">
    <property type="term" value="C:mitochondrial inner membrane"/>
    <property type="evidence" value="ECO:0007669"/>
    <property type="project" value="UniProtKB-SubCell"/>
</dbReference>
<dbReference type="InterPro" id="IPR018108">
    <property type="entry name" value="MCP_transmembrane"/>
</dbReference>
<evidence type="ECO:0000313" key="21">
    <source>
        <dbReference type="EMBL" id="KAK1883964.1"/>
    </source>
</evidence>
<comment type="catalytic activity">
    <reaction evidence="14">
        <text>D-threo-isocitrate(in) + citrate(out) = D-threo-isocitrate(out) + citrate(in)</text>
        <dbReference type="Rhea" id="RHEA:72471"/>
        <dbReference type="ChEBI" id="CHEBI:15562"/>
        <dbReference type="ChEBI" id="CHEBI:16947"/>
    </reaction>
</comment>
<evidence type="ECO:0000256" key="2">
    <source>
        <dbReference type="ARBA" id="ARBA00006375"/>
    </source>
</evidence>
<comment type="catalytic activity">
    <reaction evidence="11">
        <text>cis-aconitate(in) + citrate(out) = cis-aconitate(out) + citrate(in)</text>
        <dbReference type="Rhea" id="RHEA:72475"/>
        <dbReference type="ChEBI" id="CHEBI:16383"/>
        <dbReference type="ChEBI" id="CHEBI:16947"/>
    </reaction>
</comment>
<evidence type="ECO:0000256" key="20">
    <source>
        <dbReference type="RuleBase" id="RU000488"/>
    </source>
</evidence>
<evidence type="ECO:0000256" key="16">
    <source>
        <dbReference type="ARBA" id="ARBA00048949"/>
    </source>
</evidence>
<keyword evidence="10 19" id="KW-0472">Membrane</keyword>
<evidence type="ECO:0000256" key="18">
    <source>
        <dbReference type="ARBA" id="ARBA00093390"/>
    </source>
</evidence>
<evidence type="ECO:0000256" key="9">
    <source>
        <dbReference type="ARBA" id="ARBA00023128"/>
    </source>
</evidence>
<evidence type="ECO:0000256" key="13">
    <source>
        <dbReference type="ARBA" id="ARBA00036668"/>
    </source>
</evidence>
<dbReference type="Gene3D" id="1.50.40.10">
    <property type="entry name" value="Mitochondrial carrier domain"/>
    <property type="match status" value="1"/>
</dbReference>
<evidence type="ECO:0000256" key="10">
    <source>
        <dbReference type="ARBA" id="ARBA00023136"/>
    </source>
</evidence>
<feature type="repeat" description="Solcar" evidence="19">
    <location>
        <begin position="270"/>
        <end position="355"/>
    </location>
</feature>
<dbReference type="InterPro" id="IPR023395">
    <property type="entry name" value="MCP_dom_sf"/>
</dbReference>
<protein>
    <submittedName>
        <fullName evidence="21">Tricarboxylate transport protein B mitochondrial</fullName>
    </submittedName>
</protein>
<keyword evidence="6" id="KW-0677">Repeat</keyword>
<evidence type="ECO:0000256" key="5">
    <source>
        <dbReference type="ARBA" id="ARBA00022692"/>
    </source>
</evidence>
<keyword evidence="5 19" id="KW-0812">Transmembrane</keyword>
<keyword evidence="9" id="KW-0496">Mitochondrion</keyword>
<feature type="repeat" description="Solcar" evidence="19">
    <location>
        <begin position="75"/>
        <end position="163"/>
    </location>
</feature>
<accession>A0AAD9BL08</accession>
<dbReference type="AlphaFoldDB" id="A0AAD9BL08"/>
<comment type="similarity">
    <text evidence="2 20">Belongs to the mitochondrial carrier (TC 2.A.29) family.</text>
</comment>
<dbReference type="PANTHER" id="PTHR45788">
    <property type="entry name" value="SUCCINATE/FUMARATE MITOCHONDRIAL TRANSPORTER-RELATED"/>
    <property type="match status" value="1"/>
</dbReference>
<comment type="catalytic activity">
    <reaction evidence="13">
        <text>citrate(out) + (S)-malate(in) = citrate(in) + (S)-malate(out)</text>
        <dbReference type="Rhea" id="RHEA:72483"/>
        <dbReference type="ChEBI" id="CHEBI:15589"/>
        <dbReference type="ChEBI" id="CHEBI:16947"/>
    </reaction>
</comment>
<evidence type="ECO:0000256" key="12">
    <source>
        <dbReference type="ARBA" id="ARBA00036264"/>
    </source>
</evidence>
<dbReference type="EMBL" id="JASDAP010000022">
    <property type="protein sequence ID" value="KAK1883964.1"/>
    <property type="molecule type" value="Genomic_DNA"/>
</dbReference>
<dbReference type="GO" id="GO:0015297">
    <property type="term" value="F:antiporter activity"/>
    <property type="evidence" value="ECO:0007669"/>
    <property type="project" value="UniProtKB-KW"/>
</dbReference>